<reference evidence="3" key="1">
    <citation type="journal article" date="2019" name="Int. J. Syst. Evol. Microbiol.">
        <title>The Global Catalogue of Microorganisms (GCM) 10K type strain sequencing project: providing services to taxonomists for standard genome sequencing and annotation.</title>
        <authorList>
            <consortium name="The Broad Institute Genomics Platform"/>
            <consortium name="The Broad Institute Genome Sequencing Center for Infectious Disease"/>
            <person name="Wu L."/>
            <person name="Ma J."/>
        </authorList>
    </citation>
    <scope>NUCLEOTIDE SEQUENCE [LARGE SCALE GENOMIC DNA]</scope>
    <source>
        <strain evidence="3">CGMCC 4.1542</strain>
    </source>
</reference>
<protein>
    <recommendedName>
        <fullName evidence="4">Secreted protein</fullName>
    </recommendedName>
</protein>
<comment type="caution">
    <text evidence="2">The sequence shown here is derived from an EMBL/GenBank/DDBJ whole genome shotgun (WGS) entry which is preliminary data.</text>
</comment>
<sequence length="143" mass="15347">MNATPTTRNRKRNRLVLSAASAVVVAALAAGAAFWWQGRDEVSQASAEDCRLAQSIVTEAEEISTAPAPDAEKWWRKTGDTRRAKMKDGYLGAKISQYEGWALATAQKSPEAPSAKDVENLQDEARGHCSDSGVTLSMPPLGS</sequence>
<accession>A0ABV9WR78</accession>
<keyword evidence="3" id="KW-1185">Reference proteome</keyword>
<dbReference type="EMBL" id="JBHSJO010000001">
    <property type="protein sequence ID" value="MFC5015018.1"/>
    <property type="molecule type" value="Genomic_DNA"/>
</dbReference>
<evidence type="ECO:0000313" key="2">
    <source>
        <dbReference type="EMBL" id="MFC5015018.1"/>
    </source>
</evidence>
<organism evidence="2 3">
    <name type="scientific">Streptomyces lienomycini</name>
    <dbReference type="NCBI Taxonomy" id="284035"/>
    <lineage>
        <taxon>Bacteria</taxon>
        <taxon>Bacillati</taxon>
        <taxon>Actinomycetota</taxon>
        <taxon>Actinomycetes</taxon>
        <taxon>Kitasatosporales</taxon>
        <taxon>Streptomycetaceae</taxon>
        <taxon>Streptomyces</taxon>
    </lineage>
</organism>
<proteinExistence type="predicted"/>
<feature type="compositionally biased region" description="Basic and acidic residues" evidence="1">
    <location>
        <begin position="114"/>
        <end position="129"/>
    </location>
</feature>
<dbReference type="Proteomes" id="UP001595855">
    <property type="component" value="Unassembled WGS sequence"/>
</dbReference>
<dbReference type="RefSeq" id="WP_271320776.1">
    <property type="nucleotide sequence ID" value="NZ_BAAATN010000001.1"/>
</dbReference>
<evidence type="ECO:0008006" key="4">
    <source>
        <dbReference type="Google" id="ProtNLM"/>
    </source>
</evidence>
<gene>
    <name evidence="2" type="ORF">ACFPRC_09005</name>
</gene>
<feature type="region of interest" description="Disordered" evidence="1">
    <location>
        <begin position="107"/>
        <end position="143"/>
    </location>
</feature>
<evidence type="ECO:0000256" key="1">
    <source>
        <dbReference type="SAM" id="MobiDB-lite"/>
    </source>
</evidence>
<name>A0ABV9WR78_9ACTN</name>
<evidence type="ECO:0000313" key="3">
    <source>
        <dbReference type="Proteomes" id="UP001595855"/>
    </source>
</evidence>